<dbReference type="EMBL" id="SACQ01000007">
    <property type="protein sequence ID" value="RVU29747.1"/>
    <property type="molecule type" value="Genomic_DNA"/>
</dbReference>
<name>A0A437Q5H1_9GAMM</name>
<dbReference type="InterPro" id="IPR021242">
    <property type="entry name" value="DUF2799"/>
</dbReference>
<keyword evidence="4" id="KW-1185">Reference proteome</keyword>
<gene>
    <name evidence="3" type="ORF">EOE65_14435</name>
</gene>
<evidence type="ECO:0000256" key="1">
    <source>
        <dbReference type="SAM" id="Coils"/>
    </source>
</evidence>
<keyword evidence="2" id="KW-0732">Signal</keyword>
<feature type="chain" id="PRO_5019259526" evidence="2">
    <location>
        <begin position="26"/>
        <end position="214"/>
    </location>
</feature>
<accession>A0A437Q5H1</accession>
<evidence type="ECO:0000313" key="3">
    <source>
        <dbReference type="EMBL" id="RVU29747.1"/>
    </source>
</evidence>
<reference evidence="3 4" key="1">
    <citation type="submission" date="2019-01" db="EMBL/GenBank/DDBJ databases">
        <authorList>
            <person name="Chen W.-M."/>
        </authorList>
    </citation>
    <scope>NUCLEOTIDE SEQUENCE [LARGE SCALE GENOMIC DNA]</scope>
    <source>
        <strain evidence="3 4">HPM-16</strain>
    </source>
</reference>
<comment type="caution">
    <text evidence="3">The sequence shown here is derived from an EMBL/GenBank/DDBJ whole genome shotgun (WGS) entry which is preliminary data.</text>
</comment>
<dbReference type="Proteomes" id="UP000282818">
    <property type="component" value="Unassembled WGS sequence"/>
</dbReference>
<dbReference type="AlphaFoldDB" id="A0A437Q5H1"/>
<sequence length="214" mass="24688">MARRMSMKPTTLIRVTVLCVSAVLAGCSAMSQKECQQADWSLMGEVDASQGRAFAAIDTYRKECAEHDIHPDSQAYQAGFERGLERFCSRSNGFYFGKRGGQYKGTCSNHHEQDFLAGYEPGFELFMIQDRITKLNMGVQSDEQEVRQLQEEIDEREARLIKEELTPGERAVLLKEIKARHGQIFHLKQDLRDRRLKLLQMQQDLRKKTQLVER</sequence>
<proteinExistence type="predicted"/>
<evidence type="ECO:0000313" key="4">
    <source>
        <dbReference type="Proteomes" id="UP000282818"/>
    </source>
</evidence>
<dbReference type="PROSITE" id="PS51257">
    <property type="entry name" value="PROKAR_LIPOPROTEIN"/>
    <property type="match status" value="1"/>
</dbReference>
<organism evidence="3 4">
    <name type="scientific">Neptunomonas marina</name>
    <dbReference type="NCBI Taxonomy" id="1815562"/>
    <lineage>
        <taxon>Bacteria</taxon>
        <taxon>Pseudomonadati</taxon>
        <taxon>Pseudomonadota</taxon>
        <taxon>Gammaproteobacteria</taxon>
        <taxon>Oceanospirillales</taxon>
        <taxon>Oceanospirillaceae</taxon>
        <taxon>Neptunomonas</taxon>
    </lineage>
</organism>
<dbReference type="Pfam" id="PF10973">
    <property type="entry name" value="DUF2799"/>
    <property type="match status" value="1"/>
</dbReference>
<evidence type="ECO:0000256" key="2">
    <source>
        <dbReference type="SAM" id="SignalP"/>
    </source>
</evidence>
<feature type="signal peptide" evidence="2">
    <location>
        <begin position="1"/>
        <end position="25"/>
    </location>
</feature>
<protein>
    <submittedName>
        <fullName evidence="3">DUF2799 domain-containing protein</fullName>
    </submittedName>
</protein>
<feature type="coiled-coil region" evidence="1">
    <location>
        <begin position="132"/>
        <end position="166"/>
    </location>
</feature>
<keyword evidence="1" id="KW-0175">Coiled coil</keyword>